<reference evidence="7" key="2">
    <citation type="journal article" date="2021" name="Genome Biol. Evol.">
        <title>Developing a high-quality reference genome for a parasitic bivalve with doubly uniparental inheritance (Bivalvia: Unionida).</title>
        <authorList>
            <person name="Smith C.H."/>
        </authorList>
    </citation>
    <scope>NUCLEOTIDE SEQUENCE</scope>
    <source>
        <strain evidence="7">CHS0354</strain>
        <tissue evidence="7">Mantle</tissue>
    </source>
</reference>
<accession>A0AAE0RQY4</accession>
<reference evidence="7" key="1">
    <citation type="journal article" date="2021" name="Genome Biol. Evol.">
        <title>A High-Quality Reference Genome for a Parasitic Bivalve with Doubly Uniparental Inheritance (Bivalvia: Unionida).</title>
        <authorList>
            <person name="Smith C.H."/>
        </authorList>
    </citation>
    <scope>NUCLEOTIDE SEQUENCE</scope>
    <source>
        <strain evidence="7">CHS0354</strain>
    </source>
</reference>
<dbReference type="Proteomes" id="UP001195483">
    <property type="component" value="Unassembled WGS sequence"/>
</dbReference>
<feature type="domain" description="CUB" evidence="6">
    <location>
        <begin position="463"/>
        <end position="572"/>
    </location>
</feature>
<keyword evidence="4" id="KW-0472">Membrane</keyword>
<evidence type="ECO:0000313" key="8">
    <source>
        <dbReference type="Proteomes" id="UP001195483"/>
    </source>
</evidence>
<dbReference type="InterPro" id="IPR035914">
    <property type="entry name" value="Sperma_CUB_dom_sf"/>
</dbReference>
<feature type="transmembrane region" description="Helical" evidence="4">
    <location>
        <begin position="586"/>
        <end position="605"/>
    </location>
</feature>
<dbReference type="AlphaFoldDB" id="A0AAE0RQY4"/>
<dbReference type="InterPro" id="IPR000859">
    <property type="entry name" value="CUB_dom"/>
</dbReference>
<keyword evidence="8" id="KW-1185">Reference proteome</keyword>
<keyword evidence="5" id="KW-0732">Signal</keyword>
<keyword evidence="4" id="KW-0812">Transmembrane</keyword>
<organism evidence="7 8">
    <name type="scientific">Potamilus streckersoni</name>
    <dbReference type="NCBI Taxonomy" id="2493646"/>
    <lineage>
        <taxon>Eukaryota</taxon>
        <taxon>Metazoa</taxon>
        <taxon>Spiralia</taxon>
        <taxon>Lophotrochozoa</taxon>
        <taxon>Mollusca</taxon>
        <taxon>Bivalvia</taxon>
        <taxon>Autobranchia</taxon>
        <taxon>Heteroconchia</taxon>
        <taxon>Palaeoheterodonta</taxon>
        <taxon>Unionida</taxon>
        <taxon>Unionoidea</taxon>
        <taxon>Unionidae</taxon>
        <taxon>Ambleminae</taxon>
        <taxon>Lampsilini</taxon>
        <taxon>Potamilus</taxon>
    </lineage>
</organism>
<dbReference type="SMART" id="SM00042">
    <property type="entry name" value="CUB"/>
    <property type="match status" value="4"/>
</dbReference>
<comment type="caution">
    <text evidence="3">Lacks conserved residue(s) required for the propagation of feature annotation.</text>
</comment>
<evidence type="ECO:0000256" key="3">
    <source>
        <dbReference type="PROSITE-ProRule" id="PRU00059"/>
    </source>
</evidence>
<evidence type="ECO:0000313" key="7">
    <source>
        <dbReference type="EMBL" id="KAK3577911.1"/>
    </source>
</evidence>
<gene>
    <name evidence="7" type="ORF">CHS0354_015460</name>
</gene>
<comment type="caution">
    <text evidence="7">The sequence shown here is derived from an EMBL/GenBank/DDBJ whole genome shotgun (WGS) entry which is preliminary data.</text>
</comment>
<feature type="domain" description="CUB" evidence="6">
    <location>
        <begin position="125"/>
        <end position="237"/>
    </location>
</feature>
<reference evidence="7" key="3">
    <citation type="submission" date="2023-05" db="EMBL/GenBank/DDBJ databases">
        <authorList>
            <person name="Smith C.H."/>
        </authorList>
    </citation>
    <scope>NUCLEOTIDE SEQUENCE</scope>
    <source>
        <strain evidence="7">CHS0354</strain>
        <tissue evidence="7">Mantle</tissue>
    </source>
</reference>
<dbReference type="Pfam" id="PF00431">
    <property type="entry name" value="CUB"/>
    <property type="match status" value="4"/>
</dbReference>
<evidence type="ECO:0000256" key="5">
    <source>
        <dbReference type="SAM" id="SignalP"/>
    </source>
</evidence>
<evidence type="ECO:0000256" key="1">
    <source>
        <dbReference type="ARBA" id="ARBA00022737"/>
    </source>
</evidence>
<protein>
    <recommendedName>
        <fullName evidence="6">CUB domain-containing protein</fullName>
    </recommendedName>
</protein>
<dbReference type="PANTHER" id="PTHR24251">
    <property type="entry name" value="OVOCHYMASE-RELATED"/>
    <property type="match status" value="1"/>
</dbReference>
<feature type="domain" description="CUB" evidence="6">
    <location>
        <begin position="236"/>
        <end position="351"/>
    </location>
</feature>
<dbReference type="SUPFAM" id="SSF49854">
    <property type="entry name" value="Spermadhesin, CUB domain"/>
    <property type="match status" value="4"/>
</dbReference>
<evidence type="ECO:0000256" key="4">
    <source>
        <dbReference type="SAM" id="Phobius"/>
    </source>
</evidence>
<feature type="signal peptide" evidence="5">
    <location>
        <begin position="1"/>
        <end position="21"/>
    </location>
</feature>
<dbReference type="PROSITE" id="PS01180">
    <property type="entry name" value="CUB"/>
    <property type="match status" value="4"/>
</dbReference>
<feature type="domain" description="CUB" evidence="6">
    <location>
        <begin position="352"/>
        <end position="462"/>
    </location>
</feature>
<feature type="chain" id="PRO_5042230100" description="CUB domain-containing protein" evidence="5">
    <location>
        <begin position="22"/>
        <end position="903"/>
    </location>
</feature>
<keyword evidence="2" id="KW-1015">Disulfide bond</keyword>
<keyword evidence="4" id="KW-1133">Transmembrane helix</keyword>
<keyword evidence="1" id="KW-0677">Repeat</keyword>
<name>A0AAE0RQY4_9BIVA</name>
<evidence type="ECO:0000259" key="6">
    <source>
        <dbReference type="PROSITE" id="PS01180"/>
    </source>
</evidence>
<sequence length="903" mass="103249">MNIFPLFMCIYCLLEEETVIANENECSTINQTETGGYFRLDGHKVRVGCNKRIKVNKGFHIKMLFNTPQNNISAKFQVQEFSDGKKSMKNPITENRKMYESNTNEINVRIDPSSTTLEVYWLRECGKWHQQTTKLYEVTSPLGYPTHFKCNWTVSSSPEYRIMLEVLEIKAYNQTLGGCFGDYIQVTGMLEGETQTTNTCLTEETPTLYYKSPVYIRFDSDTINDSWIRFKFKTRLVNFLRGHHGRFLSSGYPGDYSNSSSQKWIIEAPMGFHIQLTFDEFQLEKKNNGTCYDYVKIIDPGQEDIQNRERSYCGTSLANSSMTSAKQRIEVLFDTDQGVSDKGFSASWLTVCGGKLKGDSGELVGPNNAFGYPENQDCIWNIRVQNGYKLLMTLNASGYNDSTNCTSDYIQVVKGQSEQGLLKGRFCSGIQDFESCTSMTIIFHSDNDPSTGLSFNVTWASKCVENFYSDSGELSSPDNPVDYDQKVRCNWTIRVSSGHTIALNYSLLKTSNDEAPCNSYVQVMEADSNAPKILCKSDTFAVYRSSSNIVTISFKHEPGKKYTRFYAKWHTEDARWNTEDKILRTVAAPVALAMVIIVIIVLLLVRRVKSLPRFSKRKGETTESTYDHIYDCLEEDIKVKTSKFEYGEKNHHLPDKPYELQSFRTRLPTPTTGRCSRLLARFNKTIQIRNSGCNTVYAYPKERRRLSLKIDQSDFNQCKEEATLSRQERLSKNSDCTMESFTNADYISADNVDQDLRRGVISAKVAGKDCEDNEDLKETLGNDVELRLMNFDCSDKERSYFNANSDSFELRVDIHREDDNFLTKLKKKNSTAGNHDVCCTRKGGLIDATDTSMYITLDKSYFDESMDCRKEELHEEEVLFQESGVNSSTDSYLSLPIYRKYTE</sequence>
<evidence type="ECO:0000256" key="2">
    <source>
        <dbReference type="ARBA" id="ARBA00023157"/>
    </source>
</evidence>
<dbReference type="Gene3D" id="2.60.120.290">
    <property type="entry name" value="Spermadhesin, CUB domain"/>
    <property type="match status" value="4"/>
</dbReference>
<dbReference type="CDD" id="cd00041">
    <property type="entry name" value="CUB"/>
    <property type="match status" value="3"/>
</dbReference>
<proteinExistence type="predicted"/>
<dbReference type="EMBL" id="JAEAOA010000958">
    <property type="protein sequence ID" value="KAK3577911.1"/>
    <property type="molecule type" value="Genomic_DNA"/>
</dbReference>